<evidence type="ECO:0000256" key="1">
    <source>
        <dbReference type="SAM" id="MobiDB-lite"/>
    </source>
</evidence>
<name>A0A914CX30_9BILA</name>
<proteinExistence type="predicted"/>
<sequence length="107" mass="11699">MDAFRFTARSIWQDVIIVRNKNRPPRQSYGGSEPVQDEAQCTSCVQLQCPPGPPGPPGVDGEPGADGLLGRPGKVGIKGPVQWGKVAIFGKFMKIEQFLFLRHVLKP</sequence>
<dbReference type="AlphaFoldDB" id="A0A914CX30"/>
<evidence type="ECO:0000313" key="3">
    <source>
        <dbReference type="WBParaSite" id="ACRNAN_scaffold15376.g30162.t1"/>
    </source>
</evidence>
<dbReference type="WBParaSite" id="ACRNAN_scaffold15376.g30162.t1">
    <property type="protein sequence ID" value="ACRNAN_scaffold15376.g30162.t1"/>
    <property type="gene ID" value="ACRNAN_scaffold15376.g30162"/>
</dbReference>
<keyword evidence="2" id="KW-1185">Reference proteome</keyword>
<reference evidence="3" key="1">
    <citation type="submission" date="2022-11" db="UniProtKB">
        <authorList>
            <consortium name="WormBaseParasite"/>
        </authorList>
    </citation>
    <scope>IDENTIFICATION</scope>
</reference>
<evidence type="ECO:0000313" key="2">
    <source>
        <dbReference type="Proteomes" id="UP000887540"/>
    </source>
</evidence>
<dbReference type="Proteomes" id="UP000887540">
    <property type="component" value="Unplaced"/>
</dbReference>
<organism evidence="2 3">
    <name type="scientific">Acrobeloides nanus</name>
    <dbReference type="NCBI Taxonomy" id="290746"/>
    <lineage>
        <taxon>Eukaryota</taxon>
        <taxon>Metazoa</taxon>
        <taxon>Ecdysozoa</taxon>
        <taxon>Nematoda</taxon>
        <taxon>Chromadorea</taxon>
        <taxon>Rhabditida</taxon>
        <taxon>Tylenchina</taxon>
        <taxon>Cephalobomorpha</taxon>
        <taxon>Cephaloboidea</taxon>
        <taxon>Cephalobidae</taxon>
        <taxon>Acrobeloides</taxon>
    </lineage>
</organism>
<feature type="region of interest" description="Disordered" evidence="1">
    <location>
        <begin position="46"/>
        <end position="73"/>
    </location>
</feature>
<accession>A0A914CX30</accession>
<protein>
    <submittedName>
        <fullName evidence="3">Uncharacterized protein</fullName>
    </submittedName>
</protein>